<keyword evidence="2" id="KW-0813">Transport</keyword>
<feature type="domain" description="Type II secretion system protein GspC N-terminal" evidence="9">
    <location>
        <begin position="37"/>
        <end position="155"/>
    </location>
</feature>
<dbReference type="InterPro" id="IPR036034">
    <property type="entry name" value="PDZ_sf"/>
</dbReference>
<evidence type="ECO:0000256" key="1">
    <source>
        <dbReference type="ARBA" id="ARBA00004533"/>
    </source>
</evidence>
<protein>
    <submittedName>
        <fullName evidence="11">Type II secretion system protein N</fullName>
    </submittedName>
</protein>
<dbReference type="SUPFAM" id="SSF50156">
    <property type="entry name" value="PDZ domain-like"/>
    <property type="match status" value="1"/>
</dbReference>
<accession>A0ABV9NPM5</accession>
<dbReference type="EMBL" id="JBHSGG010000031">
    <property type="protein sequence ID" value="MFC4728788.1"/>
    <property type="molecule type" value="Genomic_DNA"/>
</dbReference>
<evidence type="ECO:0000259" key="9">
    <source>
        <dbReference type="Pfam" id="PF11356"/>
    </source>
</evidence>
<sequence>MPLPRSDVPPAAHAVAEGPRAVVERLRGRWPAVLEGLVVALLAVQAARLAWLLAVPGGPVGSAAPAALAATAPAHGVRDPFAPAAGTAVAAQAPTGLTLHGVRVAAGGGSAILADADGRQSAYAVGDTVAPGLVLARVAADHVVLRGGGGERRLDLPATAALPLPVPAALPTGTPAVAASRAGVDPQRLLAETGLRARSEGGRIDGYELIPRGDGGLLRAAGLQPGDVLLAVNGNTLDPERLAELEQELAGRGAATLTIRRGDATHTITLDPDTP</sequence>
<evidence type="ECO:0000256" key="5">
    <source>
        <dbReference type="ARBA" id="ARBA00022692"/>
    </source>
</evidence>
<dbReference type="Gene3D" id="2.30.30.830">
    <property type="match status" value="1"/>
</dbReference>
<comment type="subcellular location">
    <subcellularLocation>
        <location evidence="1">Cell inner membrane</location>
    </subcellularLocation>
</comment>
<dbReference type="InterPro" id="IPR024961">
    <property type="entry name" value="T2SS_GspC_N"/>
</dbReference>
<organism evidence="11 12">
    <name type="scientific">Coralloluteibacterium thermophilum</name>
    <dbReference type="NCBI Taxonomy" id="2707049"/>
    <lineage>
        <taxon>Bacteria</taxon>
        <taxon>Pseudomonadati</taxon>
        <taxon>Pseudomonadota</taxon>
        <taxon>Gammaproteobacteria</taxon>
        <taxon>Lysobacterales</taxon>
        <taxon>Lysobacteraceae</taxon>
        <taxon>Coralloluteibacterium</taxon>
    </lineage>
</organism>
<proteinExistence type="predicted"/>
<evidence type="ECO:0000259" key="10">
    <source>
        <dbReference type="Pfam" id="PF17820"/>
    </source>
</evidence>
<dbReference type="Pfam" id="PF11356">
    <property type="entry name" value="T2SSC"/>
    <property type="match status" value="1"/>
</dbReference>
<keyword evidence="7" id="KW-1133">Transmembrane helix</keyword>
<keyword evidence="5" id="KW-0812">Transmembrane</keyword>
<name>A0ABV9NPM5_9GAMM</name>
<evidence type="ECO:0000313" key="12">
    <source>
        <dbReference type="Proteomes" id="UP001595892"/>
    </source>
</evidence>
<dbReference type="Proteomes" id="UP001595892">
    <property type="component" value="Unassembled WGS sequence"/>
</dbReference>
<evidence type="ECO:0000256" key="7">
    <source>
        <dbReference type="ARBA" id="ARBA00022989"/>
    </source>
</evidence>
<feature type="domain" description="PDZ" evidence="10">
    <location>
        <begin position="215"/>
        <end position="261"/>
    </location>
</feature>
<keyword evidence="4" id="KW-0997">Cell inner membrane</keyword>
<dbReference type="Gene3D" id="2.30.42.10">
    <property type="match status" value="1"/>
</dbReference>
<dbReference type="Pfam" id="PF17820">
    <property type="entry name" value="PDZ_6"/>
    <property type="match status" value="1"/>
</dbReference>
<evidence type="ECO:0000256" key="4">
    <source>
        <dbReference type="ARBA" id="ARBA00022519"/>
    </source>
</evidence>
<comment type="caution">
    <text evidence="11">The sequence shown here is derived from an EMBL/GenBank/DDBJ whole genome shotgun (WGS) entry which is preliminary data.</text>
</comment>
<dbReference type="InterPro" id="IPR041489">
    <property type="entry name" value="PDZ_6"/>
</dbReference>
<dbReference type="RefSeq" id="WP_377004858.1">
    <property type="nucleotide sequence ID" value="NZ_JBHSGG010000031.1"/>
</dbReference>
<keyword evidence="12" id="KW-1185">Reference proteome</keyword>
<keyword evidence="3" id="KW-1003">Cell membrane</keyword>
<keyword evidence="6" id="KW-0653">Protein transport</keyword>
<evidence type="ECO:0000256" key="8">
    <source>
        <dbReference type="ARBA" id="ARBA00023136"/>
    </source>
</evidence>
<reference evidence="12" key="1">
    <citation type="journal article" date="2019" name="Int. J. Syst. Evol. Microbiol.">
        <title>The Global Catalogue of Microorganisms (GCM) 10K type strain sequencing project: providing services to taxonomists for standard genome sequencing and annotation.</title>
        <authorList>
            <consortium name="The Broad Institute Genomics Platform"/>
            <consortium name="The Broad Institute Genome Sequencing Center for Infectious Disease"/>
            <person name="Wu L."/>
            <person name="Ma J."/>
        </authorList>
    </citation>
    <scope>NUCLEOTIDE SEQUENCE [LARGE SCALE GENOMIC DNA]</scope>
    <source>
        <strain evidence="12">CGMCC 1.13574</strain>
    </source>
</reference>
<keyword evidence="8" id="KW-0472">Membrane</keyword>
<evidence type="ECO:0000256" key="3">
    <source>
        <dbReference type="ARBA" id="ARBA00022475"/>
    </source>
</evidence>
<evidence type="ECO:0000256" key="6">
    <source>
        <dbReference type="ARBA" id="ARBA00022927"/>
    </source>
</evidence>
<gene>
    <name evidence="11" type="ORF">ACFO3Q_11465</name>
</gene>
<evidence type="ECO:0000256" key="2">
    <source>
        <dbReference type="ARBA" id="ARBA00022448"/>
    </source>
</evidence>
<evidence type="ECO:0000313" key="11">
    <source>
        <dbReference type="EMBL" id="MFC4728788.1"/>
    </source>
</evidence>